<keyword evidence="9" id="KW-1185">Reference proteome</keyword>
<dbReference type="GO" id="GO:0005737">
    <property type="term" value="C:cytoplasm"/>
    <property type="evidence" value="ECO:0007669"/>
    <property type="project" value="InterPro"/>
</dbReference>
<dbReference type="PROSITE" id="PS50045">
    <property type="entry name" value="SIGMA54_INTERACT_4"/>
    <property type="match status" value="1"/>
</dbReference>
<dbReference type="Proteomes" id="UP000494365">
    <property type="component" value="Unassembled WGS sequence"/>
</dbReference>
<dbReference type="Gene3D" id="1.10.10.60">
    <property type="entry name" value="Homeodomain-like"/>
    <property type="match status" value="1"/>
</dbReference>
<feature type="region of interest" description="Disordered" evidence="5">
    <location>
        <begin position="1"/>
        <end position="29"/>
    </location>
</feature>
<dbReference type="GO" id="GO:0043565">
    <property type="term" value="F:sequence-specific DNA binding"/>
    <property type="evidence" value="ECO:0007669"/>
    <property type="project" value="InterPro"/>
</dbReference>
<dbReference type="InterPro" id="IPR025662">
    <property type="entry name" value="Sigma_54_int_dom_ATP-bd_1"/>
</dbReference>
<dbReference type="InterPro" id="IPR058031">
    <property type="entry name" value="AAA_lid_NorR"/>
</dbReference>
<dbReference type="InterPro" id="IPR010524">
    <property type="entry name" value="Sig_transdc_resp-reg_PrpR_N"/>
</dbReference>
<evidence type="ECO:0000313" key="8">
    <source>
        <dbReference type="EMBL" id="CAB3809575.1"/>
    </source>
</evidence>
<dbReference type="InterPro" id="IPR009057">
    <property type="entry name" value="Homeodomain-like_sf"/>
</dbReference>
<dbReference type="SUPFAM" id="SSF52540">
    <property type="entry name" value="P-loop containing nucleoside triphosphate hydrolases"/>
    <property type="match status" value="1"/>
</dbReference>
<gene>
    <name evidence="8" type="primary">norR_8</name>
    <name evidence="8" type="ORF">LMG28614_07073</name>
</gene>
<dbReference type="InterPro" id="IPR027417">
    <property type="entry name" value="P-loop_NTPase"/>
</dbReference>
<accession>A0A6S7BZC2</accession>
<dbReference type="SMART" id="SM00091">
    <property type="entry name" value="PAS"/>
    <property type="match status" value="1"/>
</dbReference>
<dbReference type="Pfam" id="PF25601">
    <property type="entry name" value="AAA_lid_14"/>
    <property type="match status" value="1"/>
</dbReference>
<evidence type="ECO:0000256" key="5">
    <source>
        <dbReference type="SAM" id="MobiDB-lite"/>
    </source>
</evidence>
<evidence type="ECO:0000259" key="7">
    <source>
        <dbReference type="PROSITE" id="PS50112"/>
    </source>
</evidence>
<name>A0A6S7BZC2_9BURK</name>
<sequence>MKWKFQIGNGCAHNRQTSQARREPPALSTPLFEPAERPRIWALSISRLRDLFFDIAGEYVERADLRIVSYGFEDAVREIEAAGTGRPDVVIAGGSNGAYLKTRVTVPVVRINPTGFDVMHALARARRDGAKVALVTHGNTPDEVRRFIAAYALDVTFASYQSAQDAESVVLDLRDRGIDVVVGPGLVTDLAAHAGMGAVFLYSRASVRAAFDTALEVAQATRGETVRRQRLDNLLQHLRDGVVALDAQGRVEVMNQRLASVLGIDAAKAVGRVLLELAPDLAGSLPDADGDTFCTVRGASYAVHRGPLASSSAAAGTVLTFQESRAVERLDRTLRSRQRVQQFSARYRLDDIVGASESIERVRSLVRRYARSDATVLILGESGTGKEMVAQSMHQLSARRDFAFVAINCGAFPEALLESELFGYEEGAFTGARKGGKAGLIEVAHRGTLFLDEIGEMPLSLQSRLLRVLQEREVVRLGSTEPTRVDIRVVAATHRALTEGIEAGSFRADLYYRLNILSIALPPLRERPNDLLPLAAELLRQAAAREPRLAARLPDAAAAERVLGGLGASLRRYTWPGNVRELQNVIERIAVELADVEADTDADTDALHDGATVLTREMLHAVAPEIVEAHERTTKPATPTLRERSRHVEADQIRAALAAHDGDRDAVCNALGISKTTLWRKLNAAR</sequence>
<dbReference type="FunFam" id="3.40.50.300:FF:000006">
    <property type="entry name" value="DNA-binding transcriptional regulator NtrC"/>
    <property type="match status" value="1"/>
</dbReference>
<dbReference type="InterPro" id="IPR002078">
    <property type="entry name" value="Sigma_54_int"/>
</dbReference>
<dbReference type="SUPFAM" id="SSF159800">
    <property type="entry name" value="PrpR receptor domain-like"/>
    <property type="match status" value="1"/>
</dbReference>
<dbReference type="PROSITE" id="PS50112">
    <property type="entry name" value="PAS"/>
    <property type="match status" value="1"/>
</dbReference>
<feature type="domain" description="Sigma-54 factor interaction" evidence="6">
    <location>
        <begin position="352"/>
        <end position="591"/>
    </location>
</feature>
<dbReference type="AlphaFoldDB" id="A0A6S7BZC2"/>
<dbReference type="InterPro" id="IPR025944">
    <property type="entry name" value="Sigma_54_int_dom_CS"/>
</dbReference>
<dbReference type="CDD" id="cd00009">
    <property type="entry name" value="AAA"/>
    <property type="match status" value="1"/>
</dbReference>
<dbReference type="GO" id="GO:0005524">
    <property type="term" value="F:ATP binding"/>
    <property type="evidence" value="ECO:0007669"/>
    <property type="project" value="UniProtKB-KW"/>
</dbReference>
<keyword evidence="3" id="KW-0805">Transcription regulation</keyword>
<dbReference type="Gene3D" id="3.40.50.300">
    <property type="entry name" value="P-loop containing nucleotide triphosphate hydrolases"/>
    <property type="match status" value="1"/>
</dbReference>
<dbReference type="InterPro" id="IPR000014">
    <property type="entry name" value="PAS"/>
</dbReference>
<proteinExistence type="predicted"/>
<dbReference type="PANTHER" id="PTHR32071">
    <property type="entry name" value="TRANSCRIPTIONAL REGULATORY PROTEIN"/>
    <property type="match status" value="1"/>
</dbReference>
<protein>
    <submittedName>
        <fullName evidence="8">Anaerobic nitric oxide reductase transcription regulator NorR</fullName>
    </submittedName>
</protein>
<dbReference type="Pfam" id="PF06506">
    <property type="entry name" value="PrpR_N"/>
    <property type="match status" value="1"/>
</dbReference>
<dbReference type="InterPro" id="IPR035965">
    <property type="entry name" value="PAS-like_dom_sf"/>
</dbReference>
<evidence type="ECO:0000259" key="6">
    <source>
        <dbReference type="PROSITE" id="PS50045"/>
    </source>
</evidence>
<evidence type="ECO:0000256" key="2">
    <source>
        <dbReference type="ARBA" id="ARBA00022840"/>
    </source>
</evidence>
<evidence type="ECO:0000256" key="3">
    <source>
        <dbReference type="ARBA" id="ARBA00023015"/>
    </source>
</evidence>
<dbReference type="SMART" id="SM00382">
    <property type="entry name" value="AAA"/>
    <property type="match status" value="1"/>
</dbReference>
<dbReference type="GO" id="GO:0000156">
    <property type="term" value="F:phosphorelay response regulator activity"/>
    <property type="evidence" value="ECO:0007669"/>
    <property type="project" value="InterPro"/>
</dbReference>
<dbReference type="Pfam" id="PF00158">
    <property type="entry name" value="Sigma54_activat"/>
    <property type="match status" value="1"/>
</dbReference>
<dbReference type="PANTHER" id="PTHR32071:SF81">
    <property type="entry name" value="PROPIONATE CATABOLISM OPERON REGULATORY PROTEIN"/>
    <property type="match status" value="1"/>
</dbReference>
<dbReference type="PROSITE" id="PS00675">
    <property type="entry name" value="SIGMA54_INTERACT_1"/>
    <property type="match status" value="1"/>
</dbReference>
<keyword evidence="4" id="KW-0804">Transcription</keyword>
<dbReference type="GO" id="GO:0019629">
    <property type="term" value="P:propionate catabolic process, 2-methylcitrate cycle"/>
    <property type="evidence" value="ECO:0007669"/>
    <property type="project" value="InterPro"/>
</dbReference>
<evidence type="ECO:0000313" key="9">
    <source>
        <dbReference type="Proteomes" id="UP000494365"/>
    </source>
</evidence>
<dbReference type="Pfam" id="PF08448">
    <property type="entry name" value="PAS_4"/>
    <property type="match status" value="1"/>
</dbReference>
<dbReference type="InterPro" id="IPR003593">
    <property type="entry name" value="AAA+_ATPase"/>
</dbReference>
<dbReference type="SUPFAM" id="SSF55785">
    <property type="entry name" value="PYP-like sensor domain (PAS domain)"/>
    <property type="match status" value="1"/>
</dbReference>
<dbReference type="NCBIfam" id="TIGR02329">
    <property type="entry name" value="propionate_PrpR"/>
    <property type="match status" value="1"/>
</dbReference>
<organism evidence="8 9">
    <name type="scientific">Paraburkholderia ultramafica</name>
    <dbReference type="NCBI Taxonomy" id="1544867"/>
    <lineage>
        <taxon>Bacteria</taxon>
        <taxon>Pseudomonadati</taxon>
        <taxon>Pseudomonadota</taxon>
        <taxon>Betaproteobacteria</taxon>
        <taxon>Burkholderiales</taxon>
        <taxon>Burkholderiaceae</taxon>
        <taxon>Paraburkholderia</taxon>
    </lineage>
</organism>
<reference evidence="8 9" key="1">
    <citation type="submission" date="2020-04" db="EMBL/GenBank/DDBJ databases">
        <authorList>
            <person name="De Canck E."/>
        </authorList>
    </citation>
    <scope>NUCLEOTIDE SEQUENCE [LARGE SCALE GENOMIC DNA]</scope>
    <source>
        <strain evidence="8 9">LMG 28614</strain>
    </source>
</reference>
<evidence type="ECO:0000256" key="4">
    <source>
        <dbReference type="ARBA" id="ARBA00023163"/>
    </source>
</evidence>
<dbReference type="PROSITE" id="PS00688">
    <property type="entry name" value="SIGMA54_INTERACT_3"/>
    <property type="match status" value="1"/>
</dbReference>
<dbReference type="EMBL" id="CADIKK010000076">
    <property type="protein sequence ID" value="CAB3809575.1"/>
    <property type="molecule type" value="Genomic_DNA"/>
</dbReference>
<dbReference type="GO" id="GO:0006355">
    <property type="term" value="P:regulation of DNA-templated transcription"/>
    <property type="evidence" value="ECO:0007669"/>
    <property type="project" value="InterPro"/>
</dbReference>
<dbReference type="Gene3D" id="1.10.8.60">
    <property type="match status" value="1"/>
</dbReference>
<dbReference type="SUPFAM" id="SSF46689">
    <property type="entry name" value="Homeodomain-like"/>
    <property type="match status" value="1"/>
</dbReference>
<dbReference type="Gene3D" id="3.40.50.2300">
    <property type="match status" value="1"/>
</dbReference>
<feature type="domain" description="PAS" evidence="7">
    <location>
        <begin position="227"/>
        <end position="275"/>
    </location>
</feature>
<dbReference type="InterPro" id="IPR013656">
    <property type="entry name" value="PAS_4"/>
</dbReference>
<dbReference type="InterPro" id="IPR002197">
    <property type="entry name" value="HTH_Fis"/>
</dbReference>
<evidence type="ECO:0000256" key="1">
    <source>
        <dbReference type="ARBA" id="ARBA00022741"/>
    </source>
</evidence>
<keyword evidence="2" id="KW-0067">ATP-binding</keyword>
<keyword evidence="1" id="KW-0547">Nucleotide-binding</keyword>
<dbReference type="Gene3D" id="3.30.450.20">
    <property type="entry name" value="PAS domain"/>
    <property type="match status" value="1"/>
</dbReference>
<dbReference type="Pfam" id="PF02954">
    <property type="entry name" value="HTH_8"/>
    <property type="match status" value="1"/>
</dbReference>
<dbReference type="InterPro" id="IPR012704">
    <property type="entry name" value="Sig_transdc_resp-reg_PrpR"/>
</dbReference>